<keyword evidence="4 7" id="KW-0067">ATP-binding</keyword>
<dbReference type="GO" id="GO:0006412">
    <property type="term" value="P:translation"/>
    <property type="evidence" value="ECO:0007669"/>
    <property type="project" value="UniProtKB-UniRule"/>
</dbReference>
<dbReference type="HAMAP" id="MF_00120">
    <property type="entry name" value="GatA"/>
    <property type="match status" value="1"/>
</dbReference>
<protein>
    <recommendedName>
        <fullName evidence="7">Glutamyl-tRNA(Gln) amidotransferase subunit A</fullName>
        <shortName evidence="7">Glu-ADT subunit A</shortName>
        <ecNumber evidence="7">6.3.5.7</ecNumber>
    </recommendedName>
</protein>
<gene>
    <name evidence="7" type="primary">gatA</name>
    <name evidence="9" type="ORF">A3B50_04770</name>
</gene>
<dbReference type="EC" id="6.3.5.7" evidence="7"/>
<evidence type="ECO:0000256" key="7">
    <source>
        <dbReference type="HAMAP-Rule" id="MF_00120"/>
    </source>
</evidence>
<comment type="caution">
    <text evidence="9">The sequence shown here is derived from an EMBL/GenBank/DDBJ whole genome shotgun (WGS) entry which is preliminary data.</text>
</comment>
<keyword evidence="5 7" id="KW-0648">Protein biosynthesis</keyword>
<proteinExistence type="inferred from homology"/>
<evidence type="ECO:0000256" key="4">
    <source>
        <dbReference type="ARBA" id="ARBA00022840"/>
    </source>
</evidence>
<evidence type="ECO:0000256" key="6">
    <source>
        <dbReference type="ARBA" id="ARBA00047407"/>
    </source>
</evidence>
<name>A0A1F7J6P6_9BACT</name>
<dbReference type="PANTHER" id="PTHR11895">
    <property type="entry name" value="TRANSAMIDASE"/>
    <property type="match status" value="1"/>
</dbReference>
<dbReference type="GO" id="GO:0005524">
    <property type="term" value="F:ATP binding"/>
    <property type="evidence" value="ECO:0007669"/>
    <property type="project" value="UniProtKB-KW"/>
</dbReference>
<comment type="catalytic activity">
    <reaction evidence="6 7">
        <text>L-glutamyl-tRNA(Gln) + L-glutamine + ATP + H2O = L-glutaminyl-tRNA(Gln) + L-glutamate + ADP + phosphate + H(+)</text>
        <dbReference type="Rhea" id="RHEA:17521"/>
        <dbReference type="Rhea" id="RHEA-COMP:9681"/>
        <dbReference type="Rhea" id="RHEA-COMP:9684"/>
        <dbReference type="ChEBI" id="CHEBI:15377"/>
        <dbReference type="ChEBI" id="CHEBI:15378"/>
        <dbReference type="ChEBI" id="CHEBI:29985"/>
        <dbReference type="ChEBI" id="CHEBI:30616"/>
        <dbReference type="ChEBI" id="CHEBI:43474"/>
        <dbReference type="ChEBI" id="CHEBI:58359"/>
        <dbReference type="ChEBI" id="CHEBI:78520"/>
        <dbReference type="ChEBI" id="CHEBI:78521"/>
        <dbReference type="ChEBI" id="CHEBI:456216"/>
        <dbReference type="EC" id="6.3.5.7"/>
    </reaction>
</comment>
<keyword evidence="2 7" id="KW-0436">Ligase</keyword>
<evidence type="ECO:0000259" key="8">
    <source>
        <dbReference type="Pfam" id="PF01425"/>
    </source>
</evidence>
<feature type="active site" description="Charge relay system" evidence="7">
    <location>
        <position position="134"/>
    </location>
</feature>
<dbReference type="Gene3D" id="3.90.1300.10">
    <property type="entry name" value="Amidase signature (AS) domain"/>
    <property type="match status" value="1"/>
</dbReference>
<feature type="active site" description="Acyl-ester intermediate" evidence="7">
    <location>
        <position position="158"/>
    </location>
</feature>
<dbReference type="InterPro" id="IPR023631">
    <property type="entry name" value="Amidase_dom"/>
</dbReference>
<dbReference type="InterPro" id="IPR000120">
    <property type="entry name" value="Amidase"/>
</dbReference>
<comment type="function">
    <text evidence="7">Allows the formation of correctly charged Gln-tRNA(Gln) through the transamidation of misacylated Glu-tRNA(Gln) in organisms which lack glutaminyl-tRNA synthetase. The reaction takes place in the presence of glutamine and ATP through an activated gamma-phospho-Glu-tRNA(Gln).</text>
</comment>
<accession>A0A1F7J6P6</accession>
<dbReference type="Pfam" id="PF01425">
    <property type="entry name" value="Amidase"/>
    <property type="match status" value="1"/>
</dbReference>
<dbReference type="GO" id="GO:0050567">
    <property type="term" value="F:glutaminyl-tRNA synthase (glutamine-hydrolyzing) activity"/>
    <property type="evidence" value="ECO:0007669"/>
    <property type="project" value="UniProtKB-UniRule"/>
</dbReference>
<reference evidence="9 10" key="1">
    <citation type="journal article" date="2016" name="Nat. Commun.">
        <title>Thousands of microbial genomes shed light on interconnected biogeochemical processes in an aquifer system.</title>
        <authorList>
            <person name="Anantharaman K."/>
            <person name="Brown C.T."/>
            <person name="Hug L.A."/>
            <person name="Sharon I."/>
            <person name="Castelle C.J."/>
            <person name="Probst A.J."/>
            <person name="Thomas B.C."/>
            <person name="Singh A."/>
            <person name="Wilkins M.J."/>
            <person name="Karaoz U."/>
            <person name="Brodie E.L."/>
            <person name="Williams K.H."/>
            <person name="Hubbard S.S."/>
            <person name="Banfield J.F."/>
        </authorList>
    </citation>
    <scope>NUCLEOTIDE SEQUENCE [LARGE SCALE GENOMIC DNA]</scope>
</reference>
<dbReference type="PROSITE" id="PS00571">
    <property type="entry name" value="AMIDASES"/>
    <property type="match status" value="1"/>
</dbReference>
<dbReference type="InterPro" id="IPR020556">
    <property type="entry name" value="Amidase_CS"/>
</dbReference>
<dbReference type="GO" id="GO:0030956">
    <property type="term" value="C:glutamyl-tRNA(Gln) amidotransferase complex"/>
    <property type="evidence" value="ECO:0007669"/>
    <property type="project" value="InterPro"/>
</dbReference>
<comment type="similarity">
    <text evidence="1 7">Belongs to the amidase family. GatA subfamily.</text>
</comment>
<sequence>MLGKSYVELLGLLNSKKISTKELHEYFSKREKKYNKELNVFLTLAENPGVEGEMPLAYKDNYNTEGIRTTASSKVLDSYISPYDATVVERLKKSKTYVFGKTNLDAWAHGASTETSDYGATKNPWDTSRVPGGSSGGSAAATASYLMPATIGSDTGGSIRCPASWCGVVGLKPTYGRVSRYGVIAMGSSFDCPGPLSWHVEDCALLLSHMAGFDPYDATTSSKPVPAYMEKLNAEKKLKIGIAESFFENVDKEVKKKIEEALEILRKMGHIEKKIKMLNPKHALSAYTILQRSEVSSNLGRYDGIRYGNDRSFFKEEAKKRIMLGTYTLSHGYYDQYYKKAQKVRALIIEDFKKAFDDVDIIIAPSTPSTAVKLGEFKKYPFFGEQMDILNEPANVSGIPSINIPVGLDSKRLPVGMQIMGRQFDEETILNVSYKFQRETNFFNMRETLLKKYHD</sequence>
<comment type="subunit">
    <text evidence="7">Heterotrimer of A, B and C subunits.</text>
</comment>
<feature type="active site" description="Charge relay system" evidence="7">
    <location>
        <position position="59"/>
    </location>
</feature>
<dbReference type="SUPFAM" id="SSF75304">
    <property type="entry name" value="Amidase signature (AS) enzymes"/>
    <property type="match status" value="1"/>
</dbReference>
<evidence type="ECO:0000256" key="2">
    <source>
        <dbReference type="ARBA" id="ARBA00022598"/>
    </source>
</evidence>
<dbReference type="AlphaFoldDB" id="A0A1F7J6P6"/>
<organism evidence="9 10">
    <name type="scientific">Candidatus Roizmanbacteria bacterium RIFCSPLOWO2_01_FULL_40_42</name>
    <dbReference type="NCBI Taxonomy" id="1802066"/>
    <lineage>
        <taxon>Bacteria</taxon>
        <taxon>Candidatus Roizmaniibacteriota</taxon>
    </lineage>
</organism>
<dbReference type="EMBL" id="MGAQ01000002">
    <property type="protein sequence ID" value="OGK51292.1"/>
    <property type="molecule type" value="Genomic_DNA"/>
</dbReference>
<dbReference type="InterPro" id="IPR036928">
    <property type="entry name" value="AS_sf"/>
</dbReference>
<dbReference type="Proteomes" id="UP000178558">
    <property type="component" value="Unassembled WGS sequence"/>
</dbReference>
<evidence type="ECO:0000256" key="5">
    <source>
        <dbReference type="ARBA" id="ARBA00022917"/>
    </source>
</evidence>
<evidence type="ECO:0000313" key="9">
    <source>
        <dbReference type="EMBL" id="OGK51292.1"/>
    </source>
</evidence>
<evidence type="ECO:0000256" key="3">
    <source>
        <dbReference type="ARBA" id="ARBA00022741"/>
    </source>
</evidence>
<feature type="domain" description="Amidase" evidence="8">
    <location>
        <begin position="54"/>
        <end position="430"/>
    </location>
</feature>
<dbReference type="InterPro" id="IPR004412">
    <property type="entry name" value="GatA"/>
</dbReference>
<keyword evidence="3 7" id="KW-0547">Nucleotide-binding</keyword>
<dbReference type="PANTHER" id="PTHR11895:SF151">
    <property type="entry name" value="GLUTAMYL-TRNA(GLN) AMIDOTRANSFERASE SUBUNIT A"/>
    <property type="match status" value="1"/>
</dbReference>
<evidence type="ECO:0000313" key="10">
    <source>
        <dbReference type="Proteomes" id="UP000178558"/>
    </source>
</evidence>
<evidence type="ECO:0000256" key="1">
    <source>
        <dbReference type="ARBA" id="ARBA00008069"/>
    </source>
</evidence>